<dbReference type="EMBL" id="JAGGKC010000034">
    <property type="protein sequence ID" value="MBP1920597.1"/>
    <property type="molecule type" value="Genomic_DNA"/>
</dbReference>
<gene>
    <name evidence="1" type="ORF">J2Z34_003112</name>
</gene>
<proteinExistence type="predicted"/>
<dbReference type="Proteomes" id="UP001519271">
    <property type="component" value="Unassembled WGS sequence"/>
</dbReference>
<evidence type="ECO:0000313" key="2">
    <source>
        <dbReference type="Proteomes" id="UP001519271"/>
    </source>
</evidence>
<protein>
    <submittedName>
        <fullName evidence="1">Uncharacterized protein</fullName>
    </submittedName>
</protein>
<keyword evidence="2" id="KW-1185">Reference proteome</keyword>
<name>A0ABS4G857_9CLOT</name>
<dbReference type="RefSeq" id="WP_209460765.1">
    <property type="nucleotide sequence ID" value="NZ_JAGGKC010000034.1"/>
</dbReference>
<sequence length="119" mass="13451">MQDAYTYFYGYKTQLVLYAEESSMHIPSHSKRCRRKSSARLALHERASRHQGNFMVGYTAYSTKDNLNGLEKGYPLVAIFNKVVTLSSNENSPNLFSNSDVGIFVYKSGHMSVRTAILS</sequence>
<reference evidence="1 2" key="1">
    <citation type="submission" date="2021-03" db="EMBL/GenBank/DDBJ databases">
        <title>Genomic Encyclopedia of Type Strains, Phase IV (KMG-IV): sequencing the most valuable type-strain genomes for metagenomic binning, comparative biology and taxonomic classification.</title>
        <authorList>
            <person name="Goeker M."/>
        </authorList>
    </citation>
    <scope>NUCLEOTIDE SEQUENCE [LARGE SCALE GENOMIC DNA]</scope>
    <source>
        <strain evidence="1 2">DSM 6139</strain>
    </source>
</reference>
<comment type="caution">
    <text evidence="1">The sequence shown here is derived from an EMBL/GenBank/DDBJ whole genome shotgun (WGS) entry which is preliminary data.</text>
</comment>
<evidence type="ECO:0000313" key="1">
    <source>
        <dbReference type="EMBL" id="MBP1920597.1"/>
    </source>
</evidence>
<accession>A0ABS4G857</accession>
<organism evidence="1 2">
    <name type="scientific">Youngiibacter multivorans</name>
    <dbReference type="NCBI Taxonomy" id="937251"/>
    <lineage>
        <taxon>Bacteria</taxon>
        <taxon>Bacillati</taxon>
        <taxon>Bacillota</taxon>
        <taxon>Clostridia</taxon>
        <taxon>Eubacteriales</taxon>
        <taxon>Clostridiaceae</taxon>
        <taxon>Youngiibacter</taxon>
    </lineage>
</organism>